<evidence type="ECO:0000313" key="7">
    <source>
        <dbReference type="Proteomes" id="UP001476798"/>
    </source>
</evidence>
<comment type="caution">
    <text evidence="6">The sequence shown here is derived from an EMBL/GenBank/DDBJ whole genome shotgun (WGS) entry which is preliminary data.</text>
</comment>
<dbReference type="PANTHER" id="PTHR12143">
    <property type="entry name" value="PEPTIDE N-GLYCANASE PNGASE -RELATED"/>
    <property type="match status" value="1"/>
</dbReference>
<dbReference type="Proteomes" id="UP001476798">
    <property type="component" value="Unassembled WGS sequence"/>
</dbReference>
<keyword evidence="7" id="KW-1185">Reference proteome</keyword>
<proteinExistence type="inferred from homology"/>
<dbReference type="InterPro" id="IPR038765">
    <property type="entry name" value="Papain-like_cys_pep_sf"/>
</dbReference>
<dbReference type="SUPFAM" id="SSF54001">
    <property type="entry name" value="Cysteine proteinases"/>
    <property type="match status" value="1"/>
</dbReference>
<organism evidence="6 7">
    <name type="scientific">Goodea atripinnis</name>
    <dbReference type="NCBI Taxonomy" id="208336"/>
    <lineage>
        <taxon>Eukaryota</taxon>
        <taxon>Metazoa</taxon>
        <taxon>Chordata</taxon>
        <taxon>Craniata</taxon>
        <taxon>Vertebrata</taxon>
        <taxon>Euteleostomi</taxon>
        <taxon>Actinopterygii</taxon>
        <taxon>Neopterygii</taxon>
        <taxon>Teleostei</taxon>
        <taxon>Neoteleostei</taxon>
        <taxon>Acanthomorphata</taxon>
        <taxon>Ovalentaria</taxon>
        <taxon>Atherinomorphae</taxon>
        <taxon>Cyprinodontiformes</taxon>
        <taxon>Goodeidae</taxon>
        <taxon>Goodea</taxon>
    </lineage>
</organism>
<reference evidence="6 7" key="1">
    <citation type="submission" date="2021-06" db="EMBL/GenBank/DDBJ databases">
        <authorList>
            <person name="Palmer J.M."/>
        </authorList>
    </citation>
    <scope>NUCLEOTIDE SEQUENCE [LARGE SCALE GENOMIC DNA]</scope>
    <source>
        <strain evidence="6 7">GA_2019</strain>
        <tissue evidence="6">Muscle</tissue>
    </source>
</reference>
<evidence type="ECO:0000256" key="3">
    <source>
        <dbReference type="ARBA" id="ARBA00022833"/>
    </source>
</evidence>
<feature type="non-terminal residue" evidence="6">
    <location>
        <position position="1"/>
    </location>
</feature>
<evidence type="ECO:0000256" key="4">
    <source>
        <dbReference type="SAM" id="Phobius"/>
    </source>
</evidence>
<comment type="similarity">
    <text evidence="1">Belongs to the transglutaminase-like superfamily. PNGase family.</text>
</comment>
<dbReference type="Gene3D" id="3.10.620.30">
    <property type="match status" value="1"/>
</dbReference>
<evidence type="ECO:0000256" key="2">
    <source>
        <dbReference type="ARBA" id="ARBA00022723"/>
    </source>
</evidence>
<keyword evidence="4" id="KW-1133">Transmembrane helix</keyword>
<evidence type="ECO:0000259" key="5">
    <source>
        <dbReference type="Pfam" id="PF01841"/>
    </source>
</evidence>
<keyword evidence="2" id="KW-0479">Metal-binding</keyword>
<feature type="domain" description="Transglutaminase-like" evidence="5">
    <location>
        <begin position="49"/>
        <end position="114"/>
    </location>
</feature>
<protein>
    <recommendedName>
        <fullName evidence="5">Transglutaminase-like domain-containing protein</fullName>
    </recommendedName>
</protein>
<dbReference type="Pfam" id="PF01841">
    <property type="entry name" value="Transglut_core"/>
    <property type="match status" value="1"/>
</dbReference>
<dbReference type="EMBL" id="JAHRIO010051843">
    <property type="protein sequence ID" value="MEQ2175672.1"/>
    <property type="molecule type" value="Genomic_DNA"/>
</dbReference>
<feature type="transmembrane region" description="Helical" evidence="4">
    <location>
        <begin position="127"/>
        <end position="147"/>
    </location>
</feature>
<gene>
    <name evidence="6" type="ORF">GOODEAATRI_020228</name>
</gene>
<accession>A0ABV0NW73</accession>
<keyword evidence="4" id="KW-0472">Membrane</keyword>
<evidence type="ECO:0000256" key="1">
    <source>
        <dbReference type="ARBA" id="ARBA00009390"/>
    </source>
</evidence>
<name>A0ABV0NW73_9TELE</name>
<dbReference type="InterPro" id="IPR002931">
    <property type="entry name" value="Transglutaminase-like"/>
</dbReference>
<keyword evidence="3" id="KW-0862">Zinc</keyword>
<sequence>LQLKARSTIPHQELSAAAQHKLKELEEADPAGVEVLPNRIRASVPRLRNSAGKLSEWRTTTVRAAGSPPDSLGWYNNPEKLLETRRGRCGEWANCFTLCCRALGLEARYIWDSTGMSMSTRSYISNILYNIILLRVTFLCILTAFLSENWLLVSKTWTFRFT</sequence>
<keyword evidence="4" id="KW-0812">Transmembrane</keyword>
<dbReference type="InterPro" id="IPR050883">
    <property type="entry name" value="PNGase"/>
</dbReference>
<evidence type="ECO:0000313" key="6">
    <source>
        <dbReference type="EMBL" id="MEQ2175672.1"/>
    </source>
</evidence>
<dbReference type="PANTHER" id="PTHR12143:SF19">
    <property type="entry name" value="PEPTIDE-N(4)-(N-ACETYL-BETA-GLUCOSAMINYL)ASPARAGINE AMIDASE"/>
    <property type="match status" value="1"/>
</dbReference>